<dbReference type="EMBL" id="ML976658">
    <property type="protein sequence ID" value="KAF1979211.1"/>
    <property type="molecule type" value="Genomic_DNA"/>
</dbReference>
<reference evidence="2" key="1">
    <citation type="journal article" date="2020" name="Stud. Mycol.">
        <title>101 Dothideomycetes genomes: a test case for predicting lifestyles and emergence of pathogens.</title>
        <authorList>
            <person name="Haridas S."/>
            <person name="Albert R."/>
            <person name="Binder M."/>
            <person name="Bloem J."/>
            <person name="Labutti K."/>
            <person name="Salamov A."/>
            <person name="Andreopoulos B."/>
            <person name="Baker S."/>
            <person name="Barry K."/>
            <person name="Bills G."/>
            <person name="Bluhm B."/>
            <person name="Cannon C."/>
            <person name="Castanera R."/>
            <person name="Culley D."/>
            <person name="Daum C."/>
            <person name="Ezra D."/>
            <person name="Gonzalez J."/>
            <person name="Henrissat B."/>
            <person name="Kuo A."/>
            <person name="Liang C."/>
            <person name="Lipzen A."/>
            <person name="Lutzoni F."/>
            <person name="Magnuson J."/>
            <person name="Mondo S."/>
            <person name="Nolan M."/>
            <person name="Ohm R."/>
            <person name="Pangilinan J."/>
            <person name="Park H.-J."/>
            <person name="Ramirez L."/>
            <person name="Alfaro M."/>
            <person name="Sun H."/>
            <person name="Tritt A."/>
            <person name="Yoshinaga Y."/>
            <person name="Zwiers L.-H."/>
            <person name="Turgeon B."/>
            <person name="Goodwin S."/>
            <person name="Spatafora J."/>
            <person name="Crous P."/>
            <person name="Grigoriev I."/>
        </authorList>
    </citation>
    <scope>NUCLEOTIDE SEQUENCE</scope>
    <source>
        <strain evidence="2">CBS 107.79</strain>
    </source>
</reference>
<gene>
    <name evidence="2" type="ORF">BU23DRAFT_563430</name>
</gene>
<feature type="chain" id="PRO_5025542804" description="Phospholipase A2" evidence="1">
    <location>
        <begin position="24"/>
        <end position="218"/>
    </location>
</feature>
<evidence type="ECO:0008006" key="4">
    <source>
        <dbReference type="Google" id="ProtNLM"/>
    </source>
</evidence>
<accession>A0A6A5VPM4</accession>
<dbReference type="GO" id="GO:0050482">
    <property type="term" value="P:arachidonate secretion"/>
    <property type="evidence" value="ECO:0007669"/>
    <property type="project" value="InterPro"/>
</dbReference>
<evidence type="ECO:0000313" key="2">
    <source>
        <dbReference type="EMBL" id="KAF1979211.1"/>
    </source>
</evidence>
<dbReference type="Gene3D" id="1.20.90.10">
    <property type="entry name" value="Phospholipase A2 domain"/>
    <property type="match status" value="1"/>
</dbReference>
<dbReference type="GO" id="GO:0004623">
    <property type="term" value="F:phospholipase A2 activity"/>
    <property type="evidence" value="ECO:0007669"/>
    <property type="project" value="InterPro"/>
</dbReference>
<feature type="signal peptide" evidence="1">
    <location>
        <begin position="1"/>
        <end position="23"/>
    </location>
</feature>
<dbReference type="Proteomes" id="UP000800036">
    <property type="component" value="Unassembled WGS sequence"/>
</dbReference>
<dbReference type="InterPro" id="IPR015141">
    <property type="entry name" value="PLipase_A2_prok/fun"/>
</dbReference>
<sequence length="218" mass="24541">MRVALGWVCAQAVLAASVPSVIADNLAARKFYAGDEALTDYLIFAASLPEFMQHWHAQSPADLYWTSDACSHAEDSPFGYDFKGACRRHNFCYANLYRQGRFTEQMHELCDNNLSHDLAEYRKHKSKGFCNVVAGAYYGVVKLFGVCKEAGGGRNKDARVECKEDKIDYSKSPYRTCQGNRNIDCDHMVPDKVYRFEDCDENGRNCYVTLATPLPVGD</sequence>
<organism evidence="2 3">
    <name type="scientific">Bimuria novae-zelandiae CBS 107.79</name>
    <dbReference type="NCBI Taxonomy" id="1447943"/>
    <lineage>
        <taxon>Eukaryota</taxon>
        <taxon>Fungi</taxon>
        <taxon>Dikarya</taxon>
        <taxon>Ascomycota</taxon>
        <taxon>Pezizomycotina</taxon>
        <taxon>Dothideomycetes</taxon>
        <taxon>Pleosporomycetidae</taxon>
        <taxon>Pleosporales</taxon>
        <taxon>Massarineae</taxon>
        <taxon>Didymosphaeriaceae</taxon>
        <taxon>Bimuria</taxon>
    </lineage>
</organism>
<dbReference type="GO" id="GO:0006644">
    <property type="term" value="P:phospholipid metabolic process"/>
    <property type="evidence" value="ECO:0007669"/>
    <property type="project" value="InterPro"/>
</dbReference>
<dbReference type="OrthoDB" id="5120271at2759"/>
<dbReference type="AlphaFoldDB" id="A0A6A5VPM4"/>
<proteinExistence type="predicted"/>
<protein>
    <recommendedName>
        <fullName evidence="4">Phospholipase A2</fullName>
    </recommendedName>
</protein>
<dbReference type="SUPFAM" id="SSF48619">
    <property type="entry name" value="Phospholipase A2, PLA2"/>
    <property type="match status" value="1"/>
</dbReference>
<dbReference type="Pfam" id="PF09056">
    <property type="entry name" value="Phospholip_A2_3"/>
    <property type="match status" value="1"/>
</dbReference>
<evidence type="ECO:0000313" key="3">
    <source>
        <dbReference type="Proteomes" id="UP000800036"/>
    </source>
</evidence>
<keyword evidence="3" id="KW-1185">Reference proteome</keyword>
<dbReference type="InterPro" id="IPR036444">
    <property type="entry name" value="PLipase_A2_dom_sf"/>
</dbReference>
<evidence type="ECO:0000256" key="1">
    <source>
        <dbReference type="SAM" id="SignalP"/>
    </source>
</evidence>
<keyword evidence="1" id="KW-0732">Signal</keyword>
<name>A0A6A5VPM4_9PLEO</name>